<dbReference type="SUPFAM" id="SSF52833">
    <property type="entry name" value="Thioredoxin-like"/>
    <property type="match status" value="1"/>
</dbReference>
<evidence type="ECO:0000256" key="5">
    <source>
        <dbReference type="SAM" id="Phobius"/>
    </source>
</evidence>
<accession>A0A2H0FLE3</accession>
<dbReference type="AlphaFoldDB" id="A0A2H0FLE3"/>
<keyword evidence="4" id="KW-0325">Glycoprotein</keyword>
<dbReference type="EMBL" id="PCUC01000002">
    <property type="protein sequence ID" value="PIQ07494.1"/>
    <property type="molecule type" value="Genomic_DNA"/>
</dbReference>
<dbReference type="PANTHER" id="PTHR13234">
    <property type="entry name" value="GAMMA-INTERFERON INDUCIBLE LYSOSOMAL THIOL REDUCTASE GILT"/>
    <property type="match status" value="1"/>
</dbReference>
<evidence type="ECO:0000313" key="6">
    <source>
        <dbReference type="EMBL" id="PIQ07494.1"/>
    </source>
</evidence>
<keyword evidence="2" id="KW-0964">Secreted</keyword>
<organism evidence="6 7">
    <name type="scientific">Candidatus Nealsonbacteria bacterium CG18_big_fil_WC_8_21_14_2_50_37_10</name>
    <dbReference type="NCBI Taxonomy" id="1974717"/>
    <lineage>
        <taxon>Bacteria</taxon>
        <taxon>Candidatus Nealsoniibacteriota</taxon>
    </lineage>
</organism>
<keyword evidence="3" id="KW-0732">Signal</keyword>
<keyword evidence="5" id="KW-0472">Membrane</keyword>
<evidence type="ECO:0000256" key="1">
    <source>
        <dbReference type="ARBA" id="ARBA00004613"/>
    </source>
</evidence>
<sequence length="337" mass="36714">MIEKFSKNLIPIAIIVAGLTIAGALIYLNQGGHLFTLPVKEKASASEGTSPQQVAEKAINYINQNMKTQLQGQTASFVNVTEEDGVYKFRLKIGENEYDSYVTKGGKLLFTEGINIEEKKPATSAEQPKTCEDIKKVDSPSLEAFVVSKCPYGLQMQRILSEIVKNIPSLAENMKVKYIGAVEGDKITSMHGDEEAQENLRQICIREEQGDKYWSYIDCHIKKGEVEGCLATAGIDEAKLSNCMTDSSKGLKYAKEDFDAQEKYKVTGSPSLFLNGEKVNEFDFGGRTAEAVKTLLCCGFKTEPGTCSQKLTEDSAATGFSETYSQSSGSSGGSCGQ</sequence>
<keyword evidence="5" id="KW-1133">Transmembrane helix</keyword>
<evidence type="ECO:0008006" key="8">
    <source>
        <dbReference type="Google" id="ProtNLM"/>
    </source>
</evidence>
<dbReference type="PANTHER" id="PTHR13234:SF8">
    <property type="entry name" value="GAMMA-INTERFERON-INDUCIBLE LYSOSOMAL THIOL REDUCTASE"/>
    <property type="match status" value="1"/>
</dbReference>
<protein>
    <recommendedName>
        <fullName evidence="8">Thioredoxin-like fold domain-containing protein</fullName>
    </recommendedName>
</protein>
<dbReference type="InterPro" id="IPR036249">
    <property type="entry name" value="Thioredoxin-like_sf"/>
</dbReference>
<dbReference type="Proteomes" id="UP000230778">
    <property type="component" value="Unassembled WGS sequence"/>
</dbReference>
<keyword evidence="5" id="KW-0812">Transmembrane</keyword>
<evidence type="ECO:0000256" key="2">
    <source>
        <dbReference type="ARBA" id="ARBA00022525"/>
    </source>
</evidence>
<dbReference type="InterPro" id="IPR004911">
    <property type="entry name" value="Interferon-induced_GILT"/>
</dbReference>
<comment type="subcellular location">
    <subcellularLocation>
        <location evidence="1">Secreted</location>
    </subcellularLocation>
</comment>
<evidence type="ECO:0000256" key="4">
    <source>
        <dbReference type="ARBA" id="ARBA00023180"/>
    </source>
</evidence>
<evidence type="ECO:0000256" key="3">
    <source>
        <dbReference type="ARBA" id="ARBA00022729"/>
    </source>
</evidence>
<gene>
    <name evidence="6" type="ORF">COW72_00020</name>
</gene>
<comment type="caution">
    <text evidence="6">The sequence shown here is derived from an EMBL/GenBank/DDBJ whole genome shotgun (WGS) entry which is preliminary data.</text>
</comment>
<feature type="transmembrane region" description="Helical" evidence="5">
    <location>
        <begin position="9"/>
        <end position="28"/>
    </location>
</feature>
<proteinExistence type="predicted"/>
<dbReference type="Pfam" id="PF03227">
    <property type="entry name" value="GILT"/>
    <property type="match status" value="1"/>
</dbReference>
<dbReference type="GO" id="GO:0005576">
    <property type="term" value="C:extracellular region"/>
    <property type="evidence" value="ECO:0007669"/>
    <property type="project" value="UniProtKB-SubCell"/>
</dbReference>
<dbReference type="Gene3D" id="3.40.30.10">
    <property type="entry name" value="Glutaredoxin"/>
    <property type="match status" value="1"/>
</dbReference>
<reference evidence="6 7" key="1">
    <citation type="submission" date="2017-09" db="EMBL/GenBank/DDBJ databases">
        <title>Depth-based differentiation of microbial function through sediment-hosted aquifers and enrichment of novel symbionts in the deep terrestrial subsurface.</title>
        <authorList>
            <person name="Probst A.J."/>
            <person name="Ladd B."/>
            <person name="Jarett J.K."/>
            <person name="Geller-Mcgrath D.E."/>
            <person name="Sieber C.M."/>
            <person name="Emerson J.B."/>
            <person name="Anantharaman K."/>
            <person name="Thomas B.C."/>
            <person name="Malmstrom R."/>
            <person name="Stieglmeier M."/>
            <person name="Klingl A."/>
            <person name="Woyke T."/>
            <person name="Ryan C.M."/>
            <person name="Banfield J.F."/>
        </authorList>
    </citation>
    <scope>NUCLEOTIDE SEQUENCE [LARGE SCALE GENOMIC DNA]</scope>
    <source>
        <strain evidence="6">CG18_big_fil_WC_8_21_14_2_50_37_10</strain>
    </source>
</reference>
<dbReference type="GO" id="GO:0016671">
    <property type="term" value="F:oxidoreductase activity, acting on a sulfur group of donors, disulfide as acceptor"/>
    <property type="evidence" value="ECO:0007669"/>
    <property type="project" value="InterPro"/>
</dbReference>
<evidence type="ECO:0000313" key="7">
    <source>
        <dbReference type="Proteomes" id="UP000230778"/>
    </source>
</evidence>
<name>A0A2H0FLE3_9BACT</name>